<protein>
    <submittedName>
        <fullName evidence="2">Uncharacterized protein</fullName>
    </submittedName>
</protein>
<dbReference type="AlphaFoldDB" id="A0A5J4YXE8"/>
<feature type="region of interest" description="Disordered" evidence="1">
    <location>
        <begin position="50"/>
        <end position="95"/>
    </location>
</feature>
<evidence type="ECO:0000313" key="3">
    <source>
        <dbReference type="Proteomes" id="UP000324585"/>
    </source>
</evidence>
<feature type="region of interest" description="Disordered" evidence="1">
    <location>
        <begin position="1"/>
        <end position="20"/>
    </location>
</feature>
<comment type="caution">
    <text evidence="2">The sequence shown here is derived from an EMBL/GenBank/DDBJ whole genome shotgun (WGS) entry which is preliminary data.</text>
</comment>
<reference evidence="3" key="1">
    <citation type="journal article" date="2019" name="Nat. Commun.">
        <title>Expansion of phycobilisome linker gene families in mesophilic red algae.</title>
        <authorList>
            <person name="Lee J."/>
            <person name="Kim D."/>
            <person name="Bhattacharya D."/>
            <person name="Yoon H.S."/>
        </authorList>
    </citation>
    <scope>NUCLEOTIDE SEQUENCE [LARGE SCALE GENOMIC DNA]</scope>
    <source>
        <strain evidence="3">CCMP 1328</strain>
    </source>
</reference>
<keyword evidence="3" id="KW-1185">Reference proteome</keyword>
<dbReference type="EMBL" id="VRMN01000004">
    <property type="protein sequence ID" value="KAA8495137.1"/>
    <property type="molecule type" value="Genomic_DNA"/>
</dbReference>
<feature type="compositionally biased region" description="Polar residues" evidence="1">
    <location>
        <begin position="59"/>
        <end position="69"/>
    </location>
</feature>
<proteinExistence type="predicted"/>
<organism evidence="2 3">
    <name type="scientific">Porphyridium purpureum</name>
    <name type="common">Red alga</name>
    <name type="synonym">Porphyridium cruentum</name>
    <dbReference type="NCBI Taxonomy" id="35688"/>
    <lineage>
        <taxon>Eukaryota</taxon>
        <taxon>Rhodophyta</taxon>
        <taxon>Bangiophyceae</taxon>
        <taxon>Porphyridiales</taxon>
        <taxon>Porphyridiaceae</taxon>
        <taxon>Porphyridium</taxon>
    </lineage>
</organism>
<evidence type="ECO:0000313" key="2">
    <source>
        <dbReference type="EMBL" id="KAA8495137.1"/>
    </source>
</evidence>
<evidence type="ECO:0000256" key="1">
    <source>
        <dbReference type="SAM" id="MobiDB-lite"/>
    </source>
</evidence>
<gene>
    <name evidence="2" type="ORF">FVE85_3378</name>
</gene>
<sequence length="128" mass="14365">MRYAPQLQHLQQQQEEEDTQLVQDDNLLSDVTACSPVSCARFARSLSRPCPTLGPPPEQISNPSTSPVTSPRRHVAPTSPRIPFSSKRFPKRTGRARNMDTARLGNFRNWHHAPERVPTIGTVICLPE</sequence>
<feature type="compositionally biased region" description="Low complexity" evidence="1">
    <location>
        <begin position="1"/>
        <end position="13"/>
    </location>
</feature>
<accession>A0A5J4YXE8</accession>
<dbReference type="Proteomes" id="UP000324585">
    <property type="component" value="Unassembled WGS sequence"/>
</dbReference>
<name>A0A5J4YXE8_PORPP</name>